<sequence>MRRERSLLLACLAGVWLALMSQAAPAQSWFERLVMPGDLIRGHAKLEKDCSNCHLSFSQGAQSGLCRDCHKEAAKNLDDGTGFHGRAPEMRGQECRHCHTDHIGRDLPALPFHHSADWRQTRPFDHSKTAFSLKGAHDKAACKACHAPSEPASAAPTACIGCHRGDDPHKGKLGESCDTCHSPGDWLREVAFDHDITRFPLIGQHVLVPCEECHPDATYRGTEVDCAACHGRDDVHRGAFGKGCDQCHGTSSIKGARLKLRKP</sequence>
<evidence type="ECO:0008006" key="4">
    <source>
        <dbReference type="Google" id="ProtNLM"/>
    </source>
</evidence>
<keyword evidence="1" id="KW-0732">Signal</keyword>
<feature type="chain" id="PRO_5009290682" description="Class III cytochrome C family protein" evidence="1">
    <location>
        <begin position="27"/>
        <end position="263"/>
    </location>
</feature>
<evidence type="ECO:0000313" key="3">
    <source>
        <dbReference type="Proteomes" id="UP000236742"/>
    </source>
</evidence>
<evidence type="ECO:0000256" key="1">
    <source>
        <dbReference type="SAM" id="SignalP"/>
    </source>
</evidence>
<feature type="signal peptide" evidence="1">
    <location>
        <begin position="1"/>
        <end position="26"/>
    </location>
</feature>
<dbReference type="InterPro" id="IPR036280">
    <property type="entry name" value="Multihaem_cyt_sf"/>
</dbReference>
<keyword evidence="3" id="KW-1185">Reference proteome</keyword>
<proteinExistence type="predicted"/>
<dbReference type="Gene3D" id="3.90.10.10">
    <property type="entry name" value="Cytochrome C3"/>
    <property type="match status" value="2"/>
</dbReference>
<gene>
    <name evidence="2" type="ORF">SAMN05421751_12025</name>
</gene>
<dbReference type="EMBL" id="FNVD01000020">
    <property type="protein sequence ID" value="SEG24929.1"/>
    <property type="molecule type" value="Genomic_DNA"/>
</dbReference>
<organism evidence="2 3">
    <name type="scientific">Jhaorihella thermophila</name>
    <dbReference type="NCBI Taxonomy" id="488547"/>
    <lineage>
        <taxon>Bacteria</taxon>
        <taxon>Pseudomonadati</taxon>
        <taxon>Pseudomonadota</taxon>
        <taxon>Alphaproteobacteria</taxon>
        <taxon>Rhodobacterales</taxon>
        <taxon>Paracoccaceae</taxon>
        <taxon>Jhaorihella</taxon>
    </lineage>
</organism>
<evidence type="ECO:0000313" key="2">
    <source>
        <dbReference type="EMBL" id="SEG24929.1"/>
    </source>
</evidence>
<dbReference type="AlphaFoldDB" id="A0A1H5YLA0"/>
<reference evidence="2 3" key="1">
    <citation type="submission" date="2016-10" db="EMBL/GenBank/DDBJ databases">
        <authorList>
            <person name="de Groot N.N."/>
        </authorList>
    </citation>
    <scope>NUCLEOTIDE SEQUENCE [LARGE SCALE GENOMIC DNA]</scope>
    <source>
        <strain evidence="2 3">DSM 23413</strain>
    </source>
</reference>
<dbReference type="Proteomes" id="UP000236742">
    <property type="component" value="Unassembled WGS sequence"/>
</dbReference>
<dbReference type="SUPFAM" id="SSF48695">
    <property type="entry name" value="Multiheme cytochromes"/>
    <property type="match status" value="1"/>
</dbReference>
<protein>
    <recommendedName>
        <fullName evidence="4">Class III cytochrome C family protein</fullName>
    </recommendedName>
</protein>
<dbReference type="RefSeq" id="WP_200822781.1">
    <property type="nucleotide sequence ID" value="NZ_FNVD01000020.1"/>
</dbReference>
<name>A0A1H5YLA0_9RHOB</name>
<accession>A0A1H5YLA0</accession>